<dbReference type="Gene3D" id="3.40.50.1000">
    <property type="entry name" value="HAD superfamily/HAD-like"/>
    <property type="match status" value="1"/>
</dbReference>
<dbReference type="NCBIfam" id="TIGR01486">
    <property type="entry name" value="HAD-SF-IIB-MPGP"/>
    <property type="match status" value="1"/>
</dbReference>
<gene>
    <name evidence="4" type="ORF">GCM10022277_38410</name>
</gene>
<reference evidence="5" key="1">
    <citation type="journal article" date="2019" name="Int. J. Syst. Evol. Microbiol.">
        <title>The Global Catalogue of Microorganisms (GCM) 10K type strain sequencing project: providing services to taxonomists for standard genome sequencing and annotation.</title>
        <authorList>
            <consortium name="The Broad Institute Genomics Platform"/>
            <consortium name="The Broad Institute Genome Sequencing Center for Infectious Disease"/>
            <person name="Wu L."/>
            <person name="Ma J."/>
        </authorList>
    </citation>
    <scope>NUCLEOTIDE SEQUENCE [LARGE SCALE GENOMIC DNA]</scope>
    <source>
        <strain evidence="5">JCM 17551</strain>
    </source>
</reference>
<dbReference type="SFLD" id="SFLDG01142">
    <property type="entry name" value="C2.B.2:_Mannosyl-3-phosphoglyc"/>
    <property type="match status" value="1"/>
</dbReference>
<proteinExistence type="predicted"/>
<keyword evidence="5" id="KW-1185">Reference proteome</keyword>
<dbReference type="EMBL" id="BAABBN010000015">
    <property type="protein sequence ID" value="GAA3938593.1"/>
    <property type="molecule type" value="Genomic_DNA"/>
</dbReference>
<accession>A0ABP7N8L6</accession>
<dbReference type="SFLD" id="SFLDG01140">
    <property type="entry name" value="C2.B:_Phosphomannomutase_and_P"/>
    <property type="match status" value="1"/>
</dbReference>
<evidence type="ECO:0000313" key="5">
    <source>
        <dbReference type="Proteomes" id="UP001501565"/>
    </source>
</evidence>
<dbReference type="Gene3D" id="3.30.980.20">
    <property type="entry name" value="Putative mannosyl-3-phosphoglycerate phosphatase, domain 2"/>
    <property type="match status" value="1"/>
</dbReference>
<dbReference type="Pfam" id="PF08282">
    <property type="entry name" value="Hydrolase_3"/>
    <property type="match status" value="1"/>
</dbReference>
<dbReference type="SFLD" id="SFLDS00003">
    <property type="entry name" value="Haloacid_Dehalogenase"/>
    <property type="match status" value="1"/>
</dbReference>
<evidence type="ECO:0000256" key="3">
    <source>
        <dbReference type="ARBA" id="ARBA00022842"/>
    </source>
</evidence>
<keyword evidence="2" id="KW-0378">Hydrolase</keyword>
<evidence type="ECO:0000256" key="2">
    <source>
        <dbReference type="ARBA" id="ARBA00022801"/>
    </source>
</evidence>
<name>A0ABP7N8L6_9GAMM</name>
<dbReference type="PANTHER" id="PTHR10000:SF8">
    <property type="entry name" value="HAD SUPERFAMILY HYDROLASE-LIKE, TYPE 3"/>
    <property type="match status" value="1"/>
</dbReference>
<keyword evidence="1" id="KW-0479">Metal-binding</keyword>
<dbReference type="PANTHER" id="PTHR10000">
    <property type="entry name" value="PHOSPHOSERINE PHOSPHATASE"/>
    <property type="match status" value="1"/>
</dbReference>
<dbReference type="InterPro" id="IPR023214">
    <property type="entry name" value="HAD_sf"/>
</dbReference>
<comment type="caution">
    <text evidence="4">The sequence shown here is derived from an EMBL/GenBank/DDBJ whole genome shotgun (WGS) entry which is preliminary data.</text>
</comment>
<dbReference type="InterPro" id="IPR036412">
    <property type="entry name" value="HAD-like_sf"/>
</dbReference>
<protein>
    <submittedName>
        <fullName evidence="4">Mannosyl-3-phosphoglycerate phosphatase-related protein</fullName>
    </submittedName>
</protein>
<dbReference type="SUPFAM" id="SSF56784">
    <property type="entry name" value="HAD-like"/>
    <property type="match status" value="1"/>
</dbReference>
<evidence type="ECO:0000313" key="4">
    <source>
        <dbReference type="EMBL" id="GAA3938593.1"/>
    </source>
</evidence>
<dbReference type="Proteomes" id="UP001501565">
    <property type="component" value="Unassembled WGS sequence"/>
</dbReference>
<sequence length="275" mass="31320">MTAQYLVFTDLDGTLLDHYNYSYQAAEPTLEALERQQIPVIPTTSKTRAELIQLRQDLKNQHPFVIENGAAVFIPKAYFPTPPEDVEEVDEFWVRSFSPKRLYWTQLLESLFVRFKDQFTYFSKMGVTDIVKATGLSEADAASANEREYSEPILWIGTEERKTEFKQVLAEHGIWVIEGGRFLHLSNGCDKGKALKWLTSVYQSNSPDQSMFTIALGDSHNDVAMLEASDQPIIIKSPTKHPPNLTTHQPIIISRQCGPEGWSETLNRFLSIAKY</sequence>
<organism evidence="4 5">
    <name type="scientific">Litoribacillus peritrichatus</name>
    <dbReference type="NCBI Taxonomy" id="718191"/>
    <lineage>
        <taxon>Bacteria</taxon>
        <taxon>Pseudomonadati</taxon>
        <taxon>Pseudomonadota</taxon>
        <taxon>Gammaproteobacteria</taxon>
        <taxon>Oceanospirillales</taxon>
        <taxon>Oceanospirillaceae</taxon>
        <taxon>Litoribacillus</taxon>
    </lineage>
</organism>
<dbReference type="NCBIfam" id="TIGR01484">
    <property type="entry name" value="HAD-SF-IIB"/>
    <property type="match status" value="1"/>
</dbReference>
<dbReference type="InterPro" id="IPR006381">
    <property type="entry name" value="HAD-SF-IIB-MPGP"/>
</dbReference>
<dbReference type="InterPro" id="IPR006379">
    <property type="entry name" value="HAD-SF_hydro_IIB"/>
</dbReference>
<evidence type="ECO:0000256" key="1">
    <source>
        <dbReference type="ARBA" id="ARBA00022723"/>
    </source>
</evidence>
<dbReference type="RefSeq" id="WP_344800256.1">
    <property type="nucleotide sequence ID" value="NZ_BAABBN010000015.1"/>
</dbReference>
<keyword evidence="3" id="KW-0460">Magnesium</keyword>